<organism evidence="1 2">
    <name type="scientific">Linum trigynum</name>
    <dbReference type="NCBI Taxonomy" id="586398"/>
    <lineage>
        <taxon>Eukaryota</taxon>
        <taxon>Viridiplantae</taxon>
        <taxon>Streptophyta</taxon>
        <taxon>Embryophyta</taxon>
        <taxon>Tracheophyta</taxon>
        <taxon>Spermatophyta</taxon>
        <taxon>Magnoliopsida</taxon>
        <taxon>eudicotyledons</taxon>
        <taxon>Gunneridae</taxon>
        <taxon>Pentapetalae</taxon>
        <taxon>rosids</taxon>
        <taxon>fabids</taxon>
        <taxon>Malpighiales</taxon>
        <taxon>Linaceae</taxon>
        <taxon>Linum</taxon>
    </lineage>
</organism>
<protein>
    <submittedName>
        <fullName evidence="1">Uncharacterized protein</fullName>
    </submittedName>
</protein>
<dbReference type="AlphaFoldDB" id="A0AAV2FBZ7"/>
<dbReference type="EMBL" id="OZ034819">
    <property type="protein sequence ID" value="CAL1395794.1"/>
    <property type="molecule type" value="Genomic_DNA"/>
</dbReference>
<gene>
    <name evidence="1" type="ORF">LTRI10_LOCUS36198</name>
</gene>
<sequence>MSSFISEIKVTAAPPKEKERDNIAELVKVQSVLDQGRVQSWQVGIEKLKSELNSLLEACRDRPRRASSNPPTIVEALSLSHVATLASRRRTGYKGANPSSNTIGYIITGCHQSNRTTIRGAAVGDS</sequence>
<evidence type="ECO:0000313" key="1">
    <source>
        <dbReference type="EMBL" id="CAL1395794.1"/>
    </source>
</evidence>
<reference evidence="1 2" key="1">
    <citation type="submission" date="2024-04" db="EMBL/GenBank/DDBJ databases">
        <authorList>
            <person name="Fracassetti M."/>
        </authorList>
    </citation>
    <scope>NUCLEOTIDE SEQUENCE [LARGE SCALE GENOMIC DNA]</scope>
</reference>
<proteinExistence type="predicted"/>
<evidence type="ECO:0000313" key="2">
    <source>
        <dbReference type="Proteomes" id="UP001497516"/>
    </source>
</evidence>
<accession>A0AAV2FBZ7</accession>
<dbReference type="Proteomes" id="UP001497516">
    <property type="component" value="Chromosome 6"/>
</dbReference>
<name>A0AAV2FBZ7_9ROSI</name>
<keyword evidence="2" id="KW-1185">Reference proteome</keyword>